<reference evidence="8" key="2">
    <citation type="journal article" date="2021" name="PeerJ">
        <title>Extensive microbial diversity within the chicken gut microbiome revealed by metagenomics and culture.</title>
        <authorList>
            <person name="Gilroy R."/>
            <person name="Ravi A."/>
            <person name="Getino M."/>
            <person name="Pursley I."/>
            <person name="Horton D.L."/>
            <person name="Alikhan N.F."/>
            <person name="Baker D."/>
            <person name="Gharbi K."/>
            <person name="Hall N."/>
            <person name="Watson M."/>
            <person name="Adriaenssens E.M."/>
            <person name="Foster-Nyarko E."/>
            <person name="Jarju S."/>
            <person name="Secka A."/>
            <person name="Antonio M."/>
            <person name="Oren A."/>
            <person name="Chaudhuri R.R."/>
            <person name="La Ragione R."/>
            <person name="Hildebrand F."/>
            <person name="Pallen M.J."/>
        </authorList>
    </citation>
    <scope>NUCLEOTIDE SEQUENCE</scope>
    <source>
        <strain evidence="8">B1-13419</strain>
    </source>
</reference>
<comment type="subcellular location">
    <subcellularLocation>
        <location evidence="1">Cell outer membrane</location>
    </subcellularLocation>
</comment>
<dbReference type="PROSITE" id="PS51257">
    <property type="entry name" value="PROKAR_LIPOPROTEIN"/>
    <property type="match status" value="1"/>
</dbReference>
<evidence type="ECO:0000256" key="2">
    <source>
        <dbReference type="ARBA" id="ARBA00006275"/>
    </source>
</evidence>
<dbReference type="Pfam" id="PF14322">
    <property type="entry name" value="SusD-like_3"/>
    <property type="match status" value="1"/>
</dbReference>
<accession>A0A9D9ILG7</accession>
<evidence type="ECO:0000259" key="6">
    <source>
        <dbReference type="Pfam" id="PF07980"/>
    </source>
</evidence>
<comment type="caution">
    <text evidence="8">The sequence shown here is derived from an EMBL/GenBank/DDBJ whole genome shotgun (WGS) entry which is preliminary data.</text>
</comment>
<feature type="domain" description="RagB/SusD" evidence="6">
    <location>
        <begin position="199"/>
        <end position="459"/>
    </location>
</feature>
<keyword evidence="4" id="KW-0472">Membrane</keyword>
<evidence type="ECO:0000313" key="8">
    <source>
        <dbReference type="EMBL" id="MBO8475079.1"/>
    </source>
</evidence>
<dbReference type="Pfam" id="PF07980">
    <property type="entry name" value="SusD_RagB"/>
    <property type="match status" value="1"/>
</dbReference>
<dbReference type="EMBL" id="JADIMD010000109">
    <property type="protein sequence ID" value="MBO8475079.1"/>
    <property type="molecule type" value="Genomic_DNA"/>
</dbReference>
<evidence type="ECO:0000256" key="1">
    <source>
        <dbReference type="ARBA" id="ARBA00004442"/>
    </source>
</evidence>
<organism evidence="8 9">
    <name type="scientific">Candidatus Cryptobacteroides faecigallinarum</name>
    <dbReference type="NCBI Taxonomy" id="2840763"/>
    <lineage>
        <taxon>Bacteria</taxon>
        <taxon>Pseudomonadati</taxon>
        <taxon>Bacteroidota</taxon>
        <taxon>Bacteroidia</taxon>
        <taxon>Bacteroidales</taxon>
        <taxon>Candidatus Cryptobacteroides</taxon>
    </lineage>
</organism>
<dbReference type="SUPFAM" id="SSF48452">
    <property type="entry name" value="TPR-like"/>
    <property type="match status" value="1"/>
</dbReference>
<evidence type="ECO:0000256" key="5">
    <source>
        <dbReference type="ARBA" id="ARBA00023237"/>
    </source>
</evidence>
<sequence length="465" mass="53295">MKKLAIYMLVALSFTGCLDIRLEDQYSDPDAINTVQRARELLASAYNSIPRYQVQLSVLSDDFVPTNLSSSYADLLNLYNWQERAIDDLSATVWMDYYMTVANVNALLPRLDNVAVEDEEDAAELEKIRSEAKTLKAMCYFDLLRLYAPVWTDENMDKDGIILKDRLELQFLPRSPLSKCISEIVTLLDDAAKVDNPAGEVYYLGNNAVAALRAEVELYRGNYGDAISYGLPLLADAESRWTQTDYDNLWSDSNSNERLFAPYIFDTFYTDLCYDTTNGDYYILNDDIVFDEGDIREAWTVYPFTMSASSSNPREVRSFGKYNRMYYENTDVRYINTIRYSGVCFIVAEAYARDNKEAEAIALMNRYLAARGVDEWDAADPDLTGDGLIEAIIAEKRKEFVGEGTRWFDLKRLGGDLDRYSNFGSSVSSTVKEGDYRWLFPIPRSEYRYNEYVNQNPDWPVIAVE</sequence>
<protein>
    <submittedName>
        <fullName evidence="8">RagB/SusD family nutrient uptake outer membrane protein</fullName>
    </submittedName>
</protein>
<dbReference type="AlphaFoldDB" id="A0A9D9ILG7"/>
<feature type="domain" description="SusD-like N-terminal" evidence="7">
    <location>
        <begin position="32"/>
        <end position="193"/>
    </location>
</feature>
<evidence type="ECO:0000256" key="4">
    <source>
        <dbReference type="ARBA" id="ARBA00023136"/>
    </source>
</evidence>
<keyword evidence="3" id="KW-0732">Signal</keyword>
<dbReference type="Proteomes" id="UP000823757">
    <property type="component" value="Unassembled WGS sequence"/>
</dbReference>
<keyword evidence="5" id="KW-0998">Cell outer membrane</keyword>
<dbReference type="InterPro" id="IPR033985">
    <property type="entry name" value="SusD-like_N"/>
</dbReference>
<name>A0A9D9ILG7_9BACT</name>
<reference evidence="8" key="1">
    <citation type="submission" date="2020-10" db="EMBL/GenBank/DDBJ databases">
        <authorList>
            <person name="Gilroy R."/>
        </authorList>
    </citation>
    <scope>NUCLEOTIDE SEQUENCE</scope>
    <source>
        <strain evidence="8">B1-13419</strain>
    </source>
</reference>
<dbReference type="InterPro" id="IPR012944">
    <property type="entry name" value="SusD_RagB_dom"/>
</dbReference>
<dbReference type="InterPro" id="IPR011990">
    <property type="entry name" value="TPR-like_helical_dom_sf"/>
</dbReference>
<proteinExistence type="inferred from homology"/>
<evidence type="ECO:0000313" key="9">
    <source>
        <dbReference type="Proteomes" id="UP000823757"/>
    </source>
</evidence>
<evidence type="ECO:0000256" key="3">
    <source>
        <dbReference type="ARBA" id="ARBA00022729"/>
    </source>
</evidence>
<gene>
    <name evidence="8" type="ORF">IAB91_07315</name>
</gene>
<evidence type="ECO:0000259" key="7">
    <source>
        <dbReference type="Pfam" id="PF14322"/>
    </source>
</evidence>
<dbReference type="GO" id="GO:0009279">
    <property type="term" value="C:cell outer membrane"/>
    <property type="evidence" value="ECO:0007669"/>
    <property type="project" value="UniProtKB-SubCell"/>
</dbReference>
<dbReference type="Gene3D" id="1.25.40.390">
    <property type="match status" value="1"/>
</dbReference>
<comment type="similarity">
    <text evidence="2">Belongs to the SusD family.</text>
</comment>